<feature type="region of interest" description="Disordered" evidence="1">
    <location>
        <begin position="128"/>
        <end position="148"/>
    </location>
</feature>
<evidence type="ECO:0000259" key="3">
    <source>
        <dbReference type="Pfam" id="PF13354"/>
    </source>
</evidence>
<dbReference type="InterPro" id="IPR000871">
    <property type="entry name" value="Beta-lactam_class-A"/>
</dbReference>
<dbReference type="PANTHER" id="PTHR35333">
    <property type="entry name" value="BETA-LACTAMASE"/>
    <property type="match status" value="1"/>
</dbReference>
<evidence type="ECO:0000313" key="4">
    <source>
        <dbReference type="EMBL" id="MQY31789.1"/>
    </source>
</evidence>
<dbReference type="Proteomes" id="UP000431401">
    <property type="component" value="Unassembled WGS sequence"/>
</dbReference>
<accession>A0A7K0E148</accession>
<dbReference type="EMBL" id="WEGI01000023">
    <property type="protein sequence ID" value="MQY31789.1"/>
    <property type="molecule type" value="Genomic_DNA"/>
</dbReference>
<dbReference type="Gene3D" id="3.40.710.10">
    <property type="entry name" value="DD-peptidase/beta-lactamase superfamily"/>
    <property type="match status" value="1"/>
</dbReference>
<dbReference type="OrthoDB" id="4981298at2"/>
<reference evidence="4 5" key="1">
    <citation type="submission" date="2019-10" db="EMBL/GenBank/DDBJ databases">
        <title>Nocardia macrotermitis sp. nov. and Nocardia aurantia sp. nov., isolated from the gut of fungus growing-termite Macrotermes natalensis.</title>
        <authorList>
            <person name="Benndorf R."/>
            <person name="Schwitalla J."/>
            <person name="Martin K."/>
            <person name="De Beer W."/>
            <person name="Kaster A.-K."/>
            <person name="Vollmers J."/>
            <person name="Poulsen M."/>
            <person name="Beemelmanns C."/>
        </authorList>
    </citation>
    <scope>NUCLEOTIDE SEQUENCE [LARGE SCALE GENOMIC DNA]</scope>
    <source>
        <strain evidence="4 5">RB56</strain>
    </source>
</reference>
<dbReference type="GO" id="GO:0008800">
    <property type="term" value="F:beta-lactamase activity"/>
    <property type="evidence" value="ECO:0007669"/>
    <property type="project" value="InterPro"/>
</dbReference>
<protein>
    <recommendedName>
        <fullName evidence="3">Beta-lactamase class A catalytic domain-containing protein</fullName>
    </recommendedName>
</protein>
<name>A0A7K0E148_9NOCA</name>
<evidence type="ECO:0000256" key="2">
    <source>
        <dbReference type="SAM" id="SignalP"/>
    </source>
</evidence>
<dbReference type="GO" id="GO:0030655">
    <property type="term" value="P:beta-lactam antibiotic catabolic process"/>
    <property type="evidence" value="ECO:0007669"/>
    <property type="project" value="InterPro"/>
</dbReference>
<dbReference type="Pfam" id="PF13354">
    <property type="entry name" value="Beta-lactamase2"/>
    <property type="match status" value="1"/>
</dbReference>
<gene>
    <name evidence="4" type="ORF">NRB56_74000</name>
</gene>
<organism evidence="4 5">
    <name type="scientific">Nocardia aurantia</name>
    <dbReference type="NCBI Taxonomy" id="2585199"/>
    <lineage>
        <taxon>Bacteria</taxon>
        <taxon>Bacillati</taxon>
        <taxon>Actinomycetota</taxon>
        <taxon>Actinomycetes</taxon>
        <taxon>Mycobacteriales</taxon>
        <taxon>Nocardiaceae</taxon>
        <taxon>Nocardia</taxon>
    </lineage>
</organism>
<dbReference type="InterPro" id="IPR012338">
    <property type="entry name" value="Beta-lactam/transpept-like"/>
</dbReference>
<dbReference type="GO" id="GO:0046677">
    <property type="term" value="P:response to antibiotic"/>
    <property type="evidence" value="ECO:0007669"/>
    <property type="project" value="InterPro"/>
</dbReference>
<dbReference type="SUPFAM" id="SSF56601">
    <property type="entry name" value="beta-lactamase/transpeptidase-like"/>
    <property type="match status" value="1"/>
</dbReference>
<dbReference type="AlphaFoldDB" id="A0A7K0E148"/>
<feature type="signal peptide" evidence="2">
    <location>
        <begin position="1"/>
        <end position="34"/>
    </location>
</feature>
<comment type="caution">
    <text evidence="4">The sequence shown here is derived from an EMBL/GenBank/DDBJ whole genome shotgun (WGS) entry which is preliminary data.</text>
</comment>
<keyword evidence="2" id="KW-0732">Signal</keyword>
<evidence type="ECO:0000313" key="5">
    <source>
        <dbReference type="Proteomes" id="UP000431401"/>
    </source>
</evidence>
<feature type="domain" description="Beta-lactamase class A catalytic" evidence="3">
    <location>
        <begin position="85"/>
        <end position="298"/>
    </location>
</feature>
<feature type="chain" id="PRO_5029875225" description="Beta-lactamase class A catalytic domain-containing protein" evidence="2">
    <location>
        <begin position="35"/>
        <end position="328"/>
    </location>
</feature>
<keyword evidence="5" id="KW-1185">Reference proteome</keyword>
<dbReference type="PANTHER" id="PTHR35333:SF3">
    <property type="entry name" value="BETA-LACTAMASE-TYPE TRANSPEPTIDASE FOLD CONTAINING PROTEIN"/>
    <property type="match status" value="1"/>
</dbReference>
<evidence type="ECO:0000256" key="1">
    <source>
        <dbReference type="SAM" id="MobiDB-lite"/>
    </source>
</evidence>
<dbReference type="InterPro" id="IPR045155">
    <property type="entry name" value="Beta-lactam_cat"/>
</dbReference>
<proteinExistence type="predicted"/>
<sequence>MNAIPIRRRPVRWLACWCAVVGVSALATTQVADARPVGLAPTMAPPTVVPVTTSSPGLLVDSATAIAGQMQSTIDLAAPGSQVGIEVVDTTTGAEIAGIGTDQQFYTASVVKLLIALDALDAAAARPDPAAQPDAAAPPLDSAAPQSDPTIADQVREMLTTSDDGIADELWVAQGGVDIVTRMAEKIGLPGTVPPEDPGQWGETRTTPKDVAAIYRYIIESVPEPERRMIMDALEHVTEISADGTDQLFGIPDALLPGVAWAVKPGWMALNSSTTLNTTGLIAARKGEPLRYIVVVLTAQPADIGWTAGGAALTAGVSVLRTALGLER</sequence>